<dbReference type="EMBL" id="PTIW01000027">
    <property type="protein sequence ID" value="PPK60181.1"/>
    <property type="molecule type" value="Genomic_DNA"/>
</dbReference>
<evidence type="ECO:0000313" key="2">
    <source>
        <dbReference type="EMBL" id="PPK60181.1"/>
    </source>
</evidence>
<sequence length="319" mass="37683">MNFLNSYILIFNLKIKSINYLRLSLFVILLFLIMAFILNRLDLNISDNDIIKKFQLKKIEKDNFKNVDTIVVGDSSAGNSFDSNYFSKISELNTKNLSLTGSWGIIGSLGIIKKSLKKNKNIKNIIIIQTLDILSRDFSKQSVLELYDIEEIISILSIEELIAYMFNIKELWWHLKYMINEDFSVRKEIDYRSDYLKQKNKKFSNKKLKINPKKTFNDLIISKEKLKELKMLDVFCDKEKLNCIFLNGPIHKVVANNSSHFFNNLEIIMKKKLKKIKYFPNIFIYENYKMGDTIDHIDIKYKKESTLKYFNIIKDNLKN</sequence>
<reference evidence="2 3" key="1">
    <citation type="submission" date="2018-02" db="EMBL/GenBank/DDBJ databases">
        <title>Subsurface microbial communities from deep shales in Ohio and West Virginia, USA.</title>
        <authorList>
            <person name="Wrighton K."/>
        </authorList>
    </citation>
    <scope>NUCLEOTIDE SEQUENCE [LARGE SCALE GENOMIC DNA]</scope>
    <source>
        <strain evidence="2 3">MARC-MIP3H16</strain>
    </source>
</reference>
<keyword evidence="1" id="KW-1133">Transmembrane helix</keyword>
<feature type="transmembrane region" description="Helical" evidence="1">
    <location>
        <begin position="20"/>
        <end position="38"/>
    </location>
</feature>
<evidence type="ECO:0000313" key="3">
    <source>
        <dbReference type="Proteomes" id="UP000239861"/>
    </source>
</evidence>
<organism evidence="2 3">
    <name type="scientific">Malaciobacter marinus</name>
    <dbReference type="NCBI Taxonomy" id="505249"/>
    <lineage>
        <taxon>Bacteria</taxon>
        <taxon>Pseudomonadati</taxon>
        <taxon>Campylobacterota</taxon>
        <taxon>Epsilonproteobacteria</taxon>
        <taxon>Campylobacterales</taxon>
        <taxon>Arcobacteraceae</taxon>
        <taxon>Malaciobacter</taxon>
    </lineage>
</organism>
<keyword evidence="1" id="KW-0472">Membrane</keyword>
<keyword evidence="1" id="KW-0812">Transmembrane</keyword>
<dbReference type="RefSeq" id="WP_104412580.1">
    <property type="nucleotide sequence ID" value="NZ_PTIW01000027.1"/>
</dbReference>
<gene>
    <name evidence="2" type="ORF">B0F89_1272</name>
</gene>
<proteinExistence type="predicted"/>
<dbReference type="Proteomes" id="UP000239861">
    <property type="component" value="Unassembled WGS sequence"/>
</dbReference>
<accession>A0AB36ZW14</accession>
<protein>
    <submittedName>
        <fullName evidence="2">Uncharacterized protein</fullName>
    </submittedName>
</protein>
<comment type="caution">
    <text evidence="2">The sequence shown here is derived from an EMBL/GenBank/DDBJ whole genome shotgun (WGS) entry which is preliminary data.</text>
</comment>
<name>A0AB36ZW14_9BACT</name>
<evidence type="ECO:0000256" key="1">
    <source>
        <dbReference type="SAM" id="Phobius"/>
    </source>
</evidence>
<dbReference type="AlphaFoldDB" id="A0AB36ZW14"/>